<reference evidence="9 10" key="1">
    <citation type="journal article" date="2017" name="Syst. Appl. Microbiol.">
        <title>Lebetimonas natsushimae sp. nov., a novel strictly anaerobic, moderately thermophilic chemoautotroph isolated from a deep-sea hydrothermal vent polychaete nest in the Mid-Okinawa Trough.</title>
        <authorList>
            <person name="Nagata R."/>
            <person name="Takaki Y."/>
            <person name="Tame A."/>
            <person name="Nunoura T."/>
            <person name="Muto H."/>
            <person name="Mino S."/>
            <person name="Sawayama S."/>
            <person name="Takai K."/>
            <person name="Nakagawa S."/>
        </authorList>
    </citation>
    <scope>NUCLEOTIDE SEQUENCE [LARGE SCALE GENOMIC DNA]</scope>
    <source>
        <strain evidence="9 10">HS1857</strain>
    </source>
</reference>
<evidence type="ECO:0000256" key="5">
    <source>
        <dbReference type="ARBA" id="ARBA00022723"/>
    </source>
</evidence>
<evidence type="ECO:0000313" key="10">
    <source>
        <dbReference type="Proteomes" id="UP000217944"/>
    </source>
</evidence>
<evidence type="ECO:0000256" key="4">
    <source>
        <dbReference type="ARBA" id="ARBA00022695"/>
    </source>
</evidence>
<dbReference type="Pfam" id="PF01743">
    <property type="entry name" value="PolyA_pol"/>
    <property type="match status" value="1"/>
</dbReference>
<dbReference type="RefSeq" id="WP_238593968.1">
    <property type="nucleotide sequence ID" value="NZ_BDME01000001.1"/>
</dbReference>
<dbReference type="InterPro" id="IPR043519">
    <property type="entry name" value="NT_sf"/>
</dbReference>
<dbReference type="CDD" id="cd05398">
    <property type="entry name" value="NT_ClassII-CCAase"/>
    <property type="match status" value="1"/>
</dbReference>
<accession>A0A292YD05</accession>
<dbReference type="PANTHER" id="PTHR46173:SF1">
    <property type="entry name" value="CCA TRNA NUCLEOTIDYLTRANSFERASE 1, MITOCHONDRIAL"/>
    <property type="match status" value="1"/>
</dbReference>
<protein>
    <submittedName>
        <fullName evidence="9">tRNA nucleotidyltransferase</fullName>
        <ecNumber evidence="9">2.7.7.72</ecNumber>
    </submittedName>
</protein>
<dbReference type="GO" id="GO:0008033">
    <property type="term" value="P:tRNA processing"/>
    <property type="evidence" value="ECO:0007669"/>
    <property type="project" value="UniProtKB-KW"/>
</dbReference>
<evidence type="ECO:0000256" key="1">
    <source>
        <dbReference type="ARBA" id="ARBA00001946"/>
    </source>
</evidence>
<keyword evidence="4 9" id="KW-0548">Nucleotidyltransferase</keyword>
<name>A0A292YD05_9BACT</name>
<organism evidence="9 10">
    <name type="scientific">Lebetimonas natsushimae</name>
    <dbReference type="NCBI Taxonomy" id="1936991"/>
    <lineage>
        <taxon>Bacteria</taxon>
        <taxon>Pseudomonadati</taxon>
        <taxon>Campylobacterota</taxon>
        <taxon>Epsilonproteobacteria</taxon>
        <taxon>Nautiliales</taxon>
        <taxon>Nautiliaceae</taxon>
        <taxon>Lebetimonas</taxon>
    </lineage>
</organism>
<dbReference type="Gene3D" id="3.30.460.10">
    <property type="entry name" value="Beta Polymerase, domain 2"/>
    <property type="match status" value="1"/>
</dbReference>
<dbReference type="AlphaFoldDB" id="A0A292YD05"/>
<dbReference type="SUPFAM" id="SSF81891">
    <property type="entry name" value="Poly A polymerase C-terminal region-like"/>
    <property type="match status" value="1"/>
</dbReference>
<keyword evidence="10" id="KW-1185">Reference proteome</keyword>
<evidence type="ECO:0000256" key="2">
    <source>
        <dbReference type="ARBA" id="ARBA00022679"/>
    </source>
</evidence>
<dbReference type="SUPFAM" id="SSF81301">
    <property type="entry name" value="Nucleotidyltransferase"/>
    <property type="match status" value="1"/>
</dbReference>
<comment type="similarity">
    <text evidence="7">Belongs to the tRNA nucleotidyltransferase/poly(A) polymerase family.</text>
</comment>
<dbReference type="PANTHER" id="PTHR46173">
    <property type="entry name" value="CCA TRNA NUCLEOTIDYLTRANSFERASE 1, MITOCHONDRIAL"/>
    <property type="match status" value="1"/>
</dbReference>
<keyword evidence="2 7" id="KW-0808">Transferase</keyword>
<dbReference type="GO" id="GO:0004810">
    <property type="term" value="F:CCA tRNA nucleotidyltransferase activity"/>
    <property type="evidence" value="ECO:0007669"/>
    <property type="project" value="UniProtKB-EC"/>
</dbReference>
<dbReference type="InterPro" id="IPR002646">
    <property type="entry name" value="PolA_pol_head_dom"/>
</dbReference>
<dbReference type="Proteomes" id="UP000217944">
    <property type="component" value="Unassembled WGS sequence"/>
</dbReference>
<dbReference type="GO" id="GO:0000049">
    <property type="term" value="F:tRNA binding"/>
    <property type="evidence" value="ECO:0007669"/>
    <property type="project" value="TreeGrafter"/>
</dbReference>
<keyword evidence="7" id="KW-0694">RNA-binding</keyword>
<dbReference type="GO" id="GO:0046872">
    <property type="term" value="F:metal ion binding"/>
    <property type="evidence" value="ECO:0007669"/>
    <property type="project" value="UniProtKB-KW"/>
</dbReference>
<proteinExistence type="inferred from homology"/>
<dbReference type="EC" id="2.7.7.72" evidence="9"/>
<keyword evidence="3" id="KW-0819">tRNA processing</keyword>
<sequence>MKNEKLQEDLEFLKNFFAPYSKRVYIVGGAVRDEIMGIKPKEIDLEVYDIAPDKFDELMQKLGAKGVGKSFFVYKWKNFDIALPRTEMKTGSGHRGFEVSLIQDEKTASSRRDFTMNALMKNIFTGVILDFWGGVKDIKNRIIRHINNEKFKEDSLRVLRAMQFAARFKFKVAPETVKLCCEIDLNDLSKDRIYGEFEKMFKSRFLYYGFYYFIILGIAKKLLNLEFNKKEFFHLSKIYKTNPLESFFLYHLIYYKHLKHSFFIEKLNLPNRLKREIKIKKCPKIVTNRFLYGLALKYPLKTFSILNFNCCKKWIKEHNLWDKKYKPIKIDPNNPRKSILDEIRSYDKIIIKKDKYAIYPVN</sequence>
<dbReference type="InterPro" id="IPR050264">
    <property type="entry name" value="Bact_CCA-adding_enz_type3_sf"/>
</dbReference>
<evidence type="ECO:0000313" key="9">
    <source>
        <dbReference type="EMBL" id="GAX87303.1"/>
    </source>
</evidence>
<evidence type="ECO:0000256" key="6">
    <source>
        <dbReference type="ARBA" id="ARBA00022842"/>
    </source>
</evidence>
<comment type="cofactor">
    <cofactor evidence="1">
        <name>Mg(2+)</name>
        <dbReference type="ChEBI" id="CHEBI:18420"/>
    </cofactor>
</comment>
<feature type="domain" description="Poly A polymerase head" evidence="8">
    <location>
        <begin position="24"/>
        <end position="144"/>
    </location>
</feature>
<evidence type="ECO:0000256" key="7">
    <source>
        <dbReference type="RuleBase" id="RU003953"/>
    </source>
</evidence>
<dbReference type="EMBL" id="BDME01000001">
    <property type="protein sequence ID" value="GAX87303.1"/>
    <property type="molecule type" value="Genomic_DNA"/>
</dbReference>
<evidence type="ECO:0000256" key="3">
    <source>
        <dbReference type="ARBA" id="ARBA00022694"/>
    </source>
</evidence>
<comment type="caution">
    <text evidence="9">The sequence shown here is derived from an EMBL/GenBank/DDBJ whole genome shotgun (WGS) entry which is preliminary data.</text>
</comment>
<dbReference type="Gene3D" id="1.10.3090.10">
    <property type="entry name" value="cca-adding enzyme, domain 2"/>
    <property type="match status" value="1"/>
</dbReference>
<evidence type="ECO:0000259" key="8">
    <source>
        <dbReference type="Pfam" id="PF01743"/>
    </source>
</evidence>
<keyword evidence="6" id="KW-0460">Magnesium</keyword>
<keyword evidence="5" id="KW-0479">Metal-binding</keyword>
<gene>
    <name evidence="9" type="ORF">LNAT_P0598</name>
</gene>